<evidence type="ECO:0000259" key="11">
    <source>
        <dbReference type="Pfam" id="PF02223"/>
    </source>
</evidence>
<reference evidence="13" key="1">
    <citation type="journal article" date="2019" name="Int. J. Syst. Evol. Microbiol.">
        <title>The Global Catalogue of Microorganisms (GCM) 10K type strain sequencing project: providing services to taxonomists for standard genome sequencing and annotation.</title>
        <authorList>
            <consortium name="The Broad Institute Genomics Platform"/>
            <consortium name="The Broad Institute Genome Sequencing Center for Infectious Disease"/>
            <person name="Wu L."/>
            <person name="Ma J."/>
        </authorList>
    </citation>
    <scope>NUCLEOTIDE SEQUENCE [LARGE SCALE GENOMIC DNA]</scope>
    <source>
        <strain evidence="13">TISTR 1827</strain>
    </source>
</reference>
<sequence length="237" mass="26280">MNKGIFITVEGGEGAGKTTLIDRLSHMIRQKGIPVLTTREPGGIPIAEQIRSVILDSRNQAMDGKTEALLYAAARRQHLTEKVQPALDEGYVVICDRFVDSSLAYQGYARGLGMDEVWAINRFAIGGLMPSLTLYMDIAPEVGLMRVREASLQENREINRLDLEKLSFHERVRDGYLQLVKQYPDRIVKIDADRPFDEVLNEAAGVISGRCAGIGPLHVKKVQNGSNGTQTKSSREE</sequence>
<protein>
    <recommendedName>
        <fullName evidence="3 10">Thymidylate kinase</fullName>
        <ecNumber evidence="2 10">2.7.4.9</ecNumber>
    </recommendedName>
    <alternativeName>
        <fullName evidence="10">dTMP kinase</fullName>
    </alternativeName>
</protein>
<evidence type="ECO:0000256" key="9">
    <source>
        <dbReference type="ARBA" id="ARBA00048743"/>
    </source>
</evidence>
<evidence type="ECO:0000256" key="3">
    <source>
        <dbReference type="ARBA" id="ARBA00017144"/>
    </source>
</evidence>
<comment type="caution">
    <text evidence="12">The sequence shown here is derived from an EMBL/GenBank/DDBJ whole genome shotgun (WGS) entry which is preliminary data.</text>
</comment>
<dbReference type="RefSeq" id="WP_379277180.1">
    <property type="nucleotide sequence ID" value="NZ_JBHUGT010000022.1"/>
</dbReference>
<dbReference type="InterPro" id="IPR027417">
    <property type="entry name" value="P-loop_NTPase"/>
</dbReference>
<dbReference type="GO" id="GO:0004798">
    <property type="term" value="F:dTMP kinase activity"/>
    <property type="evidence" value="ECO:0007669"/>
    <property type="project" value="UniProtKB-EC"/>
</dbReference>
<comment type="catalytic activity">
    <reaction evidence="9 10">
        <text>dTMP + ATP = dTDP + ADP</text>
        <dbReference type="Rhea" id="RHEA:13517"/>
        <dbReference type="ChEBI" id="CHEBI:30616"/>
        <dbReference type="ChEBI" id="CHEBI:58369"/>
        <dbReference type="ChEBI" id="CHEBI:63528"/>
        <dbReference type="ChEBI" id="CHEBI:456216"/>
        <dbReference type="EC" id="2.7.4.9"/>
    </reaction>
</comment>
<comment type="function">
    <text evidence="10">Phosphorylation of dTMP to form dTDP in both de novo and salvage pathways of dTTP synthesis.</text>
</comment>
<dbReference type="PROSITE" id="PS01331">
    <property type="entry name" value="THYMIDYLATE_KINASE"/>
    <property type="match status" value="1"/>
</dbReference>
<feature type="binding site" evidence="10">
    <location>
        <begin position="11"/>
        <end position="18"/>
    </location>
    <ligand>
        <name>ATP</name>
        <dbReference type="ChEBI" id="CHEBI:30616"/>
    </ligand>
</feature>
<evidence type="ECO:0000313" key="13">
    <source>
        <dbReference type="Proteomes" id="UP001597493"/>
    </source>
</evidence>
<dbReference type="Proteomes" id="UP001597493">
    <property type="component" value="Unassembled WGS sequence"/>
</dbReference>
<accession>A0ABW5R236</accession>
<gene>
    <name evidence="10 12" type="primary">tmk</name>
    <name evidence="12" type="ORF">ACFSW5_20360</name>
</gene>
<keyword evidence="7 10" id="KW-0418">Kinase</keyword>
<evidence type="ECO:0000256" key="10">
    <source>
        <dbReference type="HAMAP-Rule" id="MF_00165"/>
    </source>
</evidence>
<evidence type="ECO:0000256" key="1">
    <source>
        <dbReference type="ARBA" id="ARBA00009776"/>
    </source>
</evidence>
<evidence type="ECO:0000256" key="6">
    <source>
        <dbReference type="ARBA" id="ARBA00022741"/>
    </source>
</evidence>
<evidence type="ECO:0000313" key="12">
    <source>
        <dbReference type="EMBL" id="MFD2662617.1"/>
    </source>
</evidence>
<dbReference type="EC" id="2.7.4.9" evidence="2 10"/>
<keyword evidence="13" id="KW-1185">Reference proteome</keyword>
<evidence type="ECO:0000256" key="7">
    <source>
        <dbReference type="ARBA" id="ARBA00022777"/>
    </source>
</evidence>
<evidence type="ECO:0000256" key="2">
    <source>
        <dbReference type="ARBA" id="ARBA00012980"/>
    </source>
</evidence>
<evidence type="ECO:0000256" key="8">
    <source>
        <dbReference type="ARBA" id="ARBA00022840"/>
    </source>
</evidence>
<keyword evidence="8 10" id="KW-0067">ATP-binding</keyword>
<dbReference type="InterPro" id="IPR018095">
    <property type="entry name" value="Thymidylate_kin_CS"/>
</dbReference>
<dbReference type="CDD" id="cd01672">
    <property type="entry name" value="TMPK"/>
    <property type="match status" value="1"/>
</dbReference>
<dbReference type="InterPro" id="IPR039430">
    <property type="entry name" value="Thymidylate_kin-like_dom"/>
</dbReference>
<dbReference type="EMBL" id="JBHUMY010000030">
    <property type="protein sequence ID" value="MFD2662617.1"/>
    <property type="molecule type" value="Genomic_DNA"/>
</dbReference>
<name>A0ABW5R236_9BACL</name>
<comment type="similarity">
    <text evidence="1 10">Belongs to the thymidylate kinase family.</text>
</comment>
<dbReference type="NCBIfam" id="TIGR00041">
    <property type="entry name" value="DTMP_kinase"/>
    <property type="match status" value="1"/>
</dbReference>
<keyword evidence="5 10" id="KW-0545">Nucleotide biosynthesis</keyword>
<dbReference type="Gene3D" id="3.40.50.300">
    <property type="entry name" value="P-loop containing nucleotide triphosphate hydrolases"/>
    <property type="match status" value="1"/>
</dbReference>
<evidence type="ECO:0000256" key="4">
    <source>
        <dbReference type="ARBA" id="ARBA00022679"/>
    </source>
</evidence>
<dbReference type="HAMAP" id="MF_00165">
    <property type="entry name" value="Thymidylate_kinase"/>
    <property type="match status" value="1"/>
</dbReference>
<evidence type="ECO:0000256" key="5">
    <source>
        <dbReference type="ARBA" id="ARBA00022727"/>
    </source>
</evidence>
<dbReference type="InterPro" id="IPR018094">
    <property type="entry name" value="Thymidylate_kinase"/>
</dbReference>
<dbReference type="PANTHER" id="PTHR10344">
    <property type="entry name" value="THYMIDYLATE KINASE"/>
    <property type="match status" value="1"/>
</dbReference>
<dbReference type="Pfam" id="PF02223">
    <property type="entry name" value="Thymidylate_kin"/>
    <property type="match status" value="1"/>
</dbReference>
<proteinExistence type="inferred from homology"/>
<keyword evidence="4 10" id="KW-0808">Transferase</keyword>
<dbReference type="SUPFAM" id="SSF52540">
    <property type="entry name" value="P-loop containing nucleoside triphosphate hydrolases"/>
    <property type="match status" value="1"/>
</dbReference>
<keyword evidence="6 10" id="KW-0547">Nucleotide-binding</keyword>
<dbReference type="PANTHER" id="PTHR10344:SF4">
    <property type="entry name" value="UMP-CMP KINASE 2, MITOCHONDRIAL"/>
    <property type="match status" value="1"/>
</dbReference>
<organism evidence="12 13">
    <name type="scientific">Paenibacillus thailandensis</name>
    <dbReference type="NCBI Taxonomy" id="393250"/>
    <lineage>
        <taxon>Bacteria</taxon>
        <taxon>Bacillati</taxon>
        <taxon>Bacillota</taxon>
        <taxon>Bacilli</taxon>
        <taxon>Bacillales</taxon>
        <taxon>Paenibacillaceae</taxon>
        <taxon>Paenibacillus</taxon>
    </lineage>
</organism>
<feature type="domain" description="Thymidylate kinase-like" evidence="11">
    <location>
        <begin position="9"/>
        <end position="202"/>
    </location>
</feature>